<evidence type="ECO:0000256" key="3">
    <source>
        <dbReference type="ARBA" id="ARBA00022723"/>
    </source>
</evidence>
<dbReference type="Pfam" id="PF02754">
    <property type="entry name" value="CCG"/>
    <property type="match status" value="1"/>
</dbReference>
<dbReference type="InterPro" id="IPR017900">
    <property type="entry name" value="4Fe4S_Fe_S_CS"/>
</dbReference>
<dbReference type="SUPFAM" id="SSF46548">
    <property type="entry name" value="alpha-helical ferredoxin"/>
    <property type="match status" value="1"/>
</dbReference>
<dbReference type="Proteomes" id="UP000000798">
    <property type="component" value="Chromosome"/>
</dbReference>
<dbReference type="KEGG" id="aae:aq_961"/>
<dbReference type="PANTHER" id="PTHR43551:SF1">
    <property type="entry name" value="HETERODISULFIDE REDUCTASE"/>
    <property type="match status" value="1"/>
</dbReference>
<evidence type="ECO:0000256" key="4">
    <source>
        <dbReference type="ARBA" id="ARBA00022982"/>
    </source>
</evidence>
<dbReference type="PROSITE" id="PS00198">
    <property type="entry name" value="4FE4S_FER_1"/>
    <property type="match status" value="1"/>
</dbReference>
<keyword evidence="2" id="KW-0004">4Fe-4S</keyword>
<dbReference type="HOGENOM" id="CLU_023081_6_0_0"/>
<organism evidence="8 9">
    <name type="scientific">Aquifex aeolicus (strain VF5)</name>
    <dbReference type="NCBI Taxonomy" id="224324"/>
    <lineage>
        <taxon>Bacteria</taxon>
        <taxon>Pseudomonadati</taxon>
        <taxon>Aquificota</taxon>
        <taxon>Aquificia</taxon>
        <taxon>Aquificales</taxon>
        <taxon>Aquificaceae</taxon>
        <taxon>Aquifex</taxon>
    </lineage>
</organism>
<evidence type="ECO:0000313" key="9">
    <source>
        <dbReference type="Proteomes" id="UP000000798"/>
    </source>
</evidence>
<dbReference type="OrthoDB" id="9786127at2"/>
<keyword evidence="5" id="KW-0408">Iron</keyword>
<dbReference type="PROSITE" id="PS51379">
    <property type="entry name" value="4FE4S_FER_2"/>
    <property type="match status" value="1"/>
</dbReference>
<dbReference type="EnsemblBacteria" id="AAC07045">
    <property type="protein sequence ID" value="AAC07045"/>
    <property type="gene ID" value="aq_961"/>
</dbReference>
<accession>O67093</accession>
<dbReference type="AlphaFoldDB" id="O67093"/>
<dbReference type="InParanoid" id="O67093"/>
<reference evidence="8 9" key="1">
    <citation type="journal article" date="1998" name="Nature">
        <title>The complete genome of the hyperthermophilic bacterium Aquifex aeolicus.</title>
        <authorList>
            <person name="Deckert G."/>
            <person name="Warren P.V."/>
            <person name="Gaasterland T."/>
            <person name="Young W.G."/>
            <person name="Lenox A.L."/>
            <person name="Graham D.E."/>
            <person name="Overbeek R."/>
            <person name="Snead M.A."/>
            <person name="Keller M."/>
            <person name="Aujay M."/>
            <person name="Huber R."/>
            <person name="Feldman R.A."/>
            <person name="Short J.M."/>
            <person name="Olson G.J."/>
            <person name="Swanson R.V."/>
        </authorList>
    </citation>
    <scope>NUCLEOTIDE SEQUENCE [LARGE SCALE GENOMIC DNA]</scope>
    <source>
        <strain evidence="8 9">VF5</strain>
    </source>
</reference>
<dbReference type="PIR" id="B70383">
    <property type="entry name" value="B70383"/>
</dbReference>
<dbReference type="Pfam" id="PF13183">
    <property type="entry name" value="Fer4_8"/>
    <property type="match status" value="1"/>
</dbReference>
<proteinExistence type="predicted"/>
<keyword evidence="9" id="KW-1185">Reference proteome</keyword>
<evidence type="ECO:0000256" key="6">
    <source>
        <dbReference type="ARBA" id="ARBA00023014"/>
    </source>
</evidence>
<name>O67093_AQUAE</name>
<evidence type="ECO:0000256" key="1">
    <source>
        <dbReference type="ARBA" id="ARBA00022448"/>
    </source>
</evidence>
<evidence type="ECO:0000313" key="8">
    <source>
        <dbReference type="EMBL" id="AAC07045.1"/>
    </source>
</evidence>
<dbReference type="GO" id="GO:0051539">
    <property type="term" value="F:4 iron, 4 sulfur cluster binding"/>
    <property type="evidence" value="ECO:0007669"/>
    <property type="project" value="UniProtKB-KW"/>
</dbReference>
<feature type="domain" description="4Fe-4S ferredoxin-type" evidence="7">
    <location>
        <begin position="103"/>
        <end position="132"/>
    </location>
</feature>
<dbReference type="eggNOG" id="COG0247">
    <property type="taxonomic scope" value="Bacteria"/>
</dbReference>
<keyword evidence="1" id="KW-0813">Transport</keyword>
<keyword evidence="3" id="KW-0479">Metal-binding</keyword>
<protein>
    <submittedName>
        <fullName evidence="8">Heterodisulfide reductase</fullName>
    </submittedName>
</protein>
<dbReference type="EMBL" id="AE000657">
    <property type="protein sequence ID" value="AAC07045.1"/>
    <property type="molecule type" value="Genomic_DNA"/>
</dbReference>
<sequence length="434" mass="49021">MVKLFHKEKVSQEDIKKFYNFCKSSINSEVAAYLEACVRCGLCAEACHFYMGENISGKIDPTLTPAYKADLLREIYKENYTLWGRIKKLFGFGVKIKPEDLYEQVRLAYYTCTMCDRCTKICPMGIDTPMLVGIVRGALTQIGLTPEDLVEATNRAIEQGSPLGVDTKTFLQRIDFISDEWEVEMPVDQPAEYLYIPSSIELMKYPESVAAAAKILNKSGVKWTLSTVAHEATNFGMFVQDKKVIKELLERILKGAKELGIKTIISPECGHAYQAIRFVAPNVFPKEWDFEVLNVVEFIKKMLDEGRIKLNKKVVDVVTLHDSCQIGRRGGVLREPREILTHISQKFVDSVEFPEKNICCGGGGGVVVVHEADEHRRKAFLTKMELFDKAGTKNVACYCANCMLALEKSSKELNRDYKFLSLVELVAEALEDEE</sequence>
<dbReference type="InterPro" id="IPR017896">
    <property type="entry name" value="4Fe4S_Fe-S-bd"/>
</dbReference>
<dbReference type="STRING" id="224324.aq_961"/>
<evidence type="ECO:0000259" key="7">
    <source>
        <dbReference type="PROSITE" id="PS51379"/>
    </source>
</evidence>
<gene>
    <name evidence="8" type="primary">hdrD</name>
    <name evidence="8" type="ordered locus">aq_961</name>
</gene>
<dbReference type="PANTHER" id="PTHR43551">
    <property type="entry name" value="FUMARATE REDUCTASE IRON-SULFUR SUBUNIT"/>
    <property type="match status" value="1"/>
</dbReference>
<dbReference type="Gene3D" id="1.10.1060.10">
    <property type="entry name" value="Alpha-helical ferredoxin"/>
    <property type="match status" value="1"/>
</dbReference>
<dbReference type="InterPro" id="IPR004017">
    <property type="entry name" value="Cys_rich_dom"/>
</dbReference>
<keyword evidence="4" id="KW-0249">Electron transport</keyword>
<dbReference type="RefSeq" id="WP_010880594.1">
    <property type="nucleotide sequence ID" value="NC_000918.1"/>
</dbReference>
<dbReference type="GO" id="GO:0046872">
    <property type="term" value="F:metal ion binding"/>
    <property type="evidence" value="ECO:0007669"/>
    <property type="project" value="UniProtKB-KW"/>
</dbReference>
<dbReference type="InterPro" id="IPR009051">
    <property type="entry name" value="Helical_ferredxn"/>
</dbReference>
<dbReference type="GO" id="GO:0016491">
    <property type="term" value="F:oxidoreductase activity"/>
    <property type="evidence" value="ECO:0007669"/>
    <property type="project" value="UniProtKB-ARBA"/>
</dbReference>
<evidence type="ECO:0000256" key="5">
    <source>
        <dbReference type="ARBA" id="ARBA00023004"/>
    </source>
</evidence>
<evidence type="ECO:0000256" key="2">
    <source>
        <dbReference type="ARBA" id="ARBA00022485"/>
    </source>
</evidence>
<keyword evidence="6" id="KW-0411">Iron-sulfur</keyword>